<dbReference type="InterPro" id="IPR003331">
    <property type="entry name" value="UDP_GlcNAc_Epimerase_2_dom"/>
</dbReference>
<dbReference type="CDD" id="cd03786">
    <property type="entry name" value="GTB_UDP-GlcNAc_2-Epimerase"/>
    <property type="match status" value="1"/>
</dbReference>
<name>A0A2H0D0H3_9BACT</name>
<dbReference type="Pfam" id="PF02350">
    <property type="entry name" value="Epimerase_2"/>
    <property type="match status" value="1"/>
</dbReference>
<gene>
    <name evidence="3" type="ORF">COW86_03490</name>
</gene>
<dbReference type="EMBL" id="PCTN01000151">
    <property type="protein sequence ID" value="PIP75491.1"/>
    <property type="molecule type" value="Genomic_DNA"/>
</dbReference>
<dbReference type="SUPFAM" id="SSF53756">
    <property type="entry name" value="UDP-Glycosyltransferase/glycogen phosphorylase"/>
    <property type="match status" value="1"/>
</dbReference>
<dbReference type="AlphaFoldDB" id="A0A2H0D0H3"/>
<dbReference type="PANTHER" id="PTHR43174">
    <property type="entry name" value="UDP-N-ACETYLGLUCOSAMINE 2-EPIMERASE"/>
    <property type="match status" value="1"/>
</dbReference>
<sequence>MKIAIILGTRPEIIKMAPLIRLADKRPDLDYFILHTGQHYSHEMDQQFFDDLELPQPKYNLAVGGQPFRKQIGCMVKAIMQILNQEKPAVALVQGDTVSVLAGALAANKLRIPIGHHEAGLRSHDLTMLEETNRIVTDHIADYLFAPTSDAYKNLIDEGLTDKKVVLSGNTVVDALNQHIKIAEKKANILKKLNLASKEYLVATAHRAENVDNKKRLSGILNGLYLVARDFKLPIIYPVHPRTLKNIKNFNFKIPPGVKLIKPLGYFEFLQLEAHAKLIMTDSGGLQEEACILKVPCVTLRDNTERPETVAAQINILAGANPAKILAGARKMMSADKVWVNPFGDGRAAEIILNSLNDKLNHKNI</sequence>
<evidence type="ECO:0000256" key="1">
    <source>
        <dbReference type="RuleBase" id="RU003513"/>
    </source>
</evidence>
<dbReference type="GO" id="GO:0016853">
    <property type="term" value="F:isomerase activity"/>
    <property type="evidence" value="ECO:0007669"/>
    <property type="project" value="UniProtKB-KW"/>
</dbReference>
<comment type="caution">
    <text evidence="3">The sequence shown here is derived from an EMBL/GenBank/DDBJ whole genome shotgun (WGS) entry which is preliminary data.</text>
</comment>
<organism evidence="3 4">
    <name type="scientific">Candidatus Kuenenbacteria bacterium CG22_combo_CG10-13_8_21_14_all_39_9</name>
    <dbReference type="NCBI Taxonomy" id="1974621"/>
    <lineage>
        <taxon>Bacteria</taxon>
        <taxon>Candidatus Kueneniibacteriota</taxon>
    </lineage>
</organism>
<reference evidence="3 4" key="1">
    <citation type="submission" date="2017-09" db="EMBL/GenBank/DDBJ databases">
        <title>Depth-based differentiation of microbial function through sediment-hosted aquifers and enrichment of novel symbionts in the deep terrestrial subsurface.</title>
        <authorList>
            <person name="Probst A.J."/>
            <person name="Ladd B."/>
            <person name="Jarett J.K."/>
            <person name="Geller-Mcgrath D.E."/>
            <person name="Sieber C.M."/>
            <person name="Emerson J.B."/>
            <person name="Anantharaman K."/>
            <person name="Thomas B.C."/>
            <person name="Malmstrom R."/>
            <person name="Stieglmeier M."/>
            <person name="Klingl A."/>
            <person name="Woyke T."/>
            <person name="Ryan C.M."/>
            <person name="Banfield J.F."/>
        </authorList>
    </citation>
    <scope>NUCLEOTIDE SEQUENCE [LARGE SCALE GENOMIC DNA]</scope>
    <source>
        <strain evidence="3">CG22_combo_CG10-13_8_21_14_all_39_9</strain>
    </source>
</reference>
<evidence type="ECO:0000313" key="3">
    <source>
        <dbReference type="EMBL" id="PIP75491.1"/>
    </source>
</evidence>
<comment type="similarity">
    <text evidence="1">Belongs to the UDP-N-acetylglucosamine 2-epimerase family.</text>
</comment>
<evidence type="ECO:0000259" key="2">
    <source>
        <dbReference type="Pfam" id="PF02350"/>
    </source>
</evidence>
<dbReference type="PANTHER" id="PTHR43174:SF1">
    <property type="entry name" value="UDP-N-ACETYLGLUCOSAMINE 2-EPIMERASE"/>
    <property type="match status" value="1"/>
</dbReference>
<dbReference type="InterPro" id="IPR029767">
    <property type="entry name" value="WecB-like"/>
</dbReference>
<evidence type="ECO:0000313" key="4">
    <source>
        <dbReference type="Proteomes" id="UP000230159"/>
    </source>
</evidence>
<feature type="domain" description="UDP-N-acetylglucosamine 2-epimerase" evidence="2">
    <location>
        <begin position="24"/>
        <end position="356"/>
    </location>
</feature>
<dbReference type="Gene3D" id="3.40.50.2000">
    <property type="entry name" value="Glycogen Phosphorylase B"/>
    <property type="match status" value="2"/>
</dbReference>
<protein>
    <submittedName>
        <fullName evidence="3">UDP-N-acetylglucosamine 2-epimerase (Non-hydrolyzing)</fullName>
    </submittedName>
</protein>
<dbReference type="NCBIfam" id="TIGR00236">
    <property type="entry name" value="wecB"/>
    <property type="match status" value="1"/>
</dbReference>
<keyword evidence="1" id="KW-0413">Isomerase</keyword>
<accession>A0A2H0D0H3</accession>
<dbReference type="Proteomes" id="UP000230159">
    <property type="component" value="Unassembled WGS sequence"/>
</dbReference>
<proteinExistence type="inferred from homology"/>